<dbReference type="Pfam" id="PF03101">
    <property type="entry name" value="FAR1"/>
    <property type="match status" value="1"/>
</dbReference>
<keyword evidence="1" id="KW-0479">Metal-binding</keyword>
<feature type="compositionally biased region" description="Basic residues" evidence="5">
    <location>
        <begin position="718"/>
        <end position="732"/>
    </location>
</feature>
<reference evidence="7 8" key="1">
    <citation type="submission" date="2024-01" db="EMBL/GenBank/DDBJ databases">
        <title>A telomere-to-telomere, gap-free genome of sweet tea (Lithocarpus litseifolius).</title>
        <authorList>
            <person name="Zhou J."/>
        </authorList>
    </citation>
    <scope>NUCLEOTIDE SEQUENCE [LARGE SCALE GENOMIC DNA]</scope>
    <source>
        <strain evidence="7">Zhou-2022a</strain>
        <tissue evidence="7">Leaf</tissue>
    </source>
</reference>
<dbReference type="PANTHER" id="PTHR47718">
    <property type="entry name" value="OS01G0519700 PROTEIN"/>
    <property type="match status" value="1"/>
</dbReference>
<dbReference type="InterPro" id="IPR004330">
    <property type="entry name" value="FAR1_DNA_bnd_dom"/>
</dbReference>
<feature type="region of interest" description="Disordered" evidence="5">
    <location>
        <begin position="709"/>
        <end position="732"/>
    </location>
</feature>
<dbReference type="Pfam" id="PF10551">
    <property type="entry name" value="MULE"/>
    <property type="match status" value="1"/>
</dbReference>
<dbReference type="InterPro" id="IPR018289">
    <property type="entry name" value="MULE_transposase_dom"/>
</dbReference>
<organism evidence="7 8">
    <name type="scientific">Lithocarpus litseifolius</name>
    <dbReference type="NCBI Taxonomy" id="425828"/>
    <lineage>
        <taxon>Eukaryota</taxon>
        <taxon>Viridiplantae</taxon>
        <taxon>Streptophyta</taxon>
        <taxon>Embryophyta</taxon>
        <taxon>Tracheophyta</taxon>
        <taxon>Spermatophyta</taxon>
        <taxon>Magnoliopsida</taxon>
        <taxon>eudicotyledons</taxon>
        <taxon>Gunneridae</taxon>
        <taxon>Pentapetalae</taxon>
        <taxon>rosids</taxon>
        <taxon>fabids</taxon>
        <taxon>Fagales</taxon>
        <taxon>Fagaceae</taxon>
        <taxon>Lithocarpus</taxon>
    </lineage>
</organism>
<evidence type="ECO:0000256" key="1">
    <source>
        <dbReference type="ARBA" id="ARBA00022723"/>
    </source>
</evidence>
<dbReference type="GO" id="GO:0008270">
    <property type="term" value="F:zinc ion binding"/>
    <property type="evidence" value="ECO:0007669"/>
    <property type="project" value="UniProtKB-KW"/>
</dbReference>
<protein>
    <recommendedName>
        <fullName evidence="6">SWIM-type domain-containing protein</fullName>
    </recommendedName>
</protein>
<dbReference type="Pfam" id="PF04434">
    <property type="entry name" value="SWIM"/>
    <property type="match status" value="1"/>
</dbReference>
<keyword evidence="8" id="KW-1185">Reference proteome</keyword>
<dbReference type="InterPro" id="IPR006564">
    <property type="entry name" value="Znf_PMZ"/>
</dbReference>
<evidence type="ECO:0000313" key="8">
    <source>
        <dbReference type="Proteomes" id="UP001459277"/>
    </source>
</evidence>
<dbReference type="PANTHER" id="PTHR47718:SF15">
    <property type="entry name" value="PROTEIN FAR1-RELATED SEQUENCE 5-LIKE"/>
    <property type="match status" value="1"/>
</dbReference>
<dbReference type="PROSITE" id="PS50966">
    <property type="entry name" value="ZF_SWIM"/>
    <property type="match status" value="1"/>
</dbReference>
<evidence type="ECO:0000256" key="2">
    <source>
        <dbReference type="ARBA" id="ARBA00022771"/>
    </source>
</evidence>
<evidence type="ECO:0000259" key="6">
    <source>
        <dbReference type="PROSITE" id="PS50966"/>
    </source>
</evidence>
<accession>A0AAW2C7A6</accession>
<evidence type="ECO:0000256" key="5">
    <source>
        <dbReference type="SAM" id="MobiDB-lite"/>
    </source>
</evidence>
<feature type="non-terminal residue" evidence="7">
    <location>
        <position position="829"/>
    </location>
</feature>
<feature type="domain" description="SWIM-type" evidence="6">
    <location>
        <begin position="568"/>
        <end position="604"/>
    </location>
</feature>
<keyword evidence="2 4" id="KW-0863">Zinc-finger</keyword>
<dbReference type="SMART" id="SM00575">
    <property type="entry name" value="ZnF_PMZ"/>
    <property type="match status" value="1"/>
</dbReference>
<evidence type="ECO:0000256" key="4">
    <source>
        <dbReference type="PROSITE-ProRule" id="PRU00325"/>
    </source>
</evidence>
<dbReference type="EMBL" id="JAZDWU010000008">
    <property type="protein sequence ID" value="KAK9994089.1"/>
    <property type="molecule type" value="Genomic_DNA"/>
</dbReference>
<proteinExistence type="predicted"/>
<keyword evidence="3" id="KW-0862">Zinc</keyword>
<name>A0AAW2C7A6_9ROSI</name>
<comment type="caution">
    <text evidence="7">The sequence shown here is derived from an EMBL/GenBank/DDBJ whole genome shotgun (WGS) entry which is preliminary data.</text>
</comment>
<dbReference type="AlphaFoldDB" id="A0AAW2C7A6"/>
<sequence>MDHNTENSGKVVFNDVNDDAGEDVNNIIDNECIIGQLGSGDATQNVQKHWSTILDKGIDHLLDAEITSLRFSSLDDGGQFYNTYAKLVGFSIRKDEIKRNKNNIVTSRRWVCAKEGFRTARKEDNVNCKREARPITRTGCKAAFRIRFDRRSNEWVVGEFKKEHNHDLVAQLETQFLRSHRHIKDSDKAYIIALHNVGIKSNQIMDNLIQQAGGYENVGFIPKDLYNHVVADRNSNMRDGDAECALAYLQAKADMESSFFYRYTVDKESRLANLFWTDSQSRLDYECFGDVLAFDTTYKTNVYKKPLVILVGVNHHRQTTVFGCAVLVDETVDTYIWVLQNFLIAMNNKTPISVVTDGDKAMSAAIRSVFPESRHRLCVWHLDRNAFANLPNTEAYESFITCMVRYVTPDEFEDMWKKMVDKHNLHNHEWLHEMYAKKKKWAEAYMRGHFFSGCRSTQRCEAMNAFFNRYVNRKTRLYQLFQQVDRALTRIRHNEMGADFSSNYTEPVLITKLVKIEKHAANILTREMFSRVQEEIMNEQTFIVLDSTESEGYHTYTLTQYECPDSKWEVVYYPKDQHMKCSCLLFESYGYPCAHLFAIMKAEHLKQIPPSCIMKRWLKTAKSDLSDKHESEISPDVVGMARFSALSFSCSQLCFFGSRTKEGFEELKVEIARLKCRMEELYNSSINANGEGIPSRVGIKRNVRDPAIVKTKGDHGSTKGKRKEGKNLKKERRKKEKHLLTISYIKCHRGPQQCYHSTARHVMHLCPLPRNLAAMYIKHEQLSGQLNSIAPIHDVHYLAQQRLHGMGQLHFRPQTIPSCFDVQDSLQDM</sequence>
<dbReference type="InterPro" id="IPR007527">
    <property type="entry name" value="Znf_SWIM"/>
</dbReference>
<evidence type="ECO:0000256" key="3">
    <source>
        <dbReference type="ARBA" id="ARBA00022833"/>
    </source>
</evidence>
<evidence type="ECO:0000313" key="7">
    <source>
        <dbReference type="EMBL" id="KAK9994089.1"/>
    </source>
</evidence>
<gene>
    <name evidence="7" type="ORF">SO802_023792</name>
</gene>
<dbReference type="Proteomes" id="UP001459277">
    <property type="component" value="Unassembled WGS sequence"/>
</dbReference>